<dbReference type="InterPro" id="IPR019554">
    <property type="entry name" value="Soluble_ligand-bd"/>
</dbReference>
<keyword evidence="10" id="KW-0626">Porin</keyword>
<evidence type="ECO:0000256" key="12">
    <source>
        <dbReference type="ARBA" id="ARBA00023139"/>
    </source>
</evidence>
<feature type="domain" description="Polysaccharide export protein N-terminal" evidence="17">
    <location>
        <begin position="102"/>
        <end position="176"/>
    </location>
</feature>
<evidence type="ECO:0000256" key="6">
    <source>
        <dbReference type="ARBA" id="ARBA00022692"/>
    </source>
</evidence>
<evidence type="ECO:0000256" key="14">
    <source>
        <dbReference type="ARBA" id="ARBA00023288"/>
    </source>
</evidence>
<evidence type="ECO:0000256" key="3">
    <source>
        <dbReference type="ARBA" id="ARBA00022448"/>
    </source>
</evidence>
<dbReference type="GO" id="GO:0009279">
    <property type="term" value="C:cell outer membrane"/>
    <property type="evidence" value="ECO:0007669"/>
    <property type="project" value="UniProtKB-SubCell"/>
</dbReference>
<dbReference type="InterPro" id="IPR049712">
    <property type="entry name" value="Poly_export"/>
</dbReference>
<keyword evidence="6" id="KW-0812">Transmembrane</keyword>
<keyword evidence="5" id="KW-0762">Sugar transport</keyword>
<dbReference type="GO" id="GO:0006811">
    <property type="term" value="P:monoatomic ion transport"/>
    <property type="evidence" value="ECO:0007669"/>
    <property type="project" value="UniProtKB-KW"/>
</dbReference>
<dbReference type="Pfam" id="PF10531">
    <property type="entry name" value="SLBB"/>
    <property type="match status" value="1"/>
</dbReference>
<evidence type="ECO:0000313" key="21">
    <source>
        <dbReference type="Proteomes" id="UP000249354"/>
    </source>
</evidence>
<feature type="compositionally biased region" description="Polar residues" evidence="15">
    <location>
        <begin position="41"/>
        <end position="67"/>
    </location>
</feature>
<dbReference type="Gene3D" id="3.10.560.10">
    <property type="entry name" value="Outer membrane lipoprotein wza domain like"/>
    <property type="match status" value="3"/>
</dbReference>
<keyword evidence="11" id="KW-0472">Membrane</keyword>
<keyword evidence="7 16" id="KW-0732">Signal</keyword>
<feature type="compositionally biased region" description="Pro residues" evidence="15">
    <location>
        <begin position="79"/>
        <end position="88"/>
    </location>
</feature>
<sequence>MLYSLSQPFKIAIASLLLSAIANPSVAAAIIEEAPAKAQISESQTKEPQILQAQAQLQSPENPNASPNLDLPQLSLPSTPRPATPPTAVPLSAAAPLPAAPPPEGAYTLGSGDIINVDIFRVPQYSGETQVLVDGALNLPLIGKVNVKGLSLEEASSVLSNRYGQYLRRPIITLSLISSRPIQIGIAGEVGRPGSYTVERNSNQSSRLSQLIETAGGITQSADLYQIQVKRSGSQTVTVNLWDLIQNGNLAQDVVLRDGDSVFIPTATSRLQNSALLADASFATDVSQPVNVAIIGEVYRPGPYTLQGGIVRTGEAGTPGAAGSSSTPTTVTRAIQVAGGIKPNADIRQVQVVRSTRTGTPQIFDVDLFALLRDGDLGQDAILQEGDTVFVPLAAEVSPEDLGEVASASFSPDTIRVNVVGEVEQPGLSELPPNTPLSQAILAAGGFNNRARRGTAELVRINNDGTVNRSTLDVDFAEGIDEANNPLLRNNDVVIVNRNGLARVGDAIGTITSPLGGIFSIIRFLNIFN</sequence>
<protein>
    <submittedName>
        <fullName evidence="20">Sugar ABC transporter substrate-binding protein</fullName>
    </submittedName>
</protein>
<keyword evidence="13" id="KW-0998">Cell outer membrane</keyword>
<proteinExistence type="inferred from homology"/>
<feature type="domain" description="SLBB" evidence="19">
    <location>
        <begin position="185"/>
        <end position="264"/>
    </location>
</feature>
<dbReference type="Proteomes" id="UP000249354">
    <property type="component" value="Unassembled WGS sequence"/>
</dbReference>
<evidence type="ECO:0000256" key="16">
    <source>
        <dbReference type="SAM" id="SignalP"/>
    </source>
</evidence>
<keyword evidence="8" id="KW-0625">Polysaccharide transport</keyword>
<evidence type="ECO:0000259" key="19">
    <source>
        <dbReference type="Pfam" id="PF22461"/>
    </source>
</evidence>
<feature type="region of interest" description="Disordered" evidence="15">
    <location>
        <begin position="41"/>
        <end position="96"/>
    </location>
</feature>
<keyword evidence="3" id="KW-0813">Transport</keyword>
<evidence type="ECO:0000256" key="15">
    <source>
        <dbReference type="SAM" id="MobiDB-lite"/>
    </source>
</evidence>
<dbReference type="GO" id="GO:0046930">
    <property type="term" value="C:pore complex"/>
    <property type="evidence" value="ECO:0007669"/>
    <property type="project" value="UniProtKB-KW"/>
</dbReference>
<dbReference type="InterPro" id="IPR003715">
    <property type="entry name" value="Poly_export_N"/>
</dbReference>
<comment type="subcellular location">
    <subcellularLocation>
        <location evidence="1">Cell outer membrane</location>
        <topology evidence="1">Multi-pass membrane protein</topology>
    </subcellularLocation>
</comment>
<keyword evidence="14" id="KW-0449">Lipoprotein</keyword>
<evidence type="ECO:0000256" key="4">
    <source>
        <dbReference type="ARBA" id="ARBA00022452"/>
    </source>
</evidence>
<evidence type="ECO:0000313" key="20">
    <source>
        <dbReference type="EMBL" id="PZO21108.1"/>
    </source>
</evidence>
<keyword evidence="12" id="KW-0564">Palmitate</keyword>
<keyword evidence="4" id="KW-1134">Transmembrane beta strand</keyword>
<feature type="domain" description="Soluble ligand binding" evidence="18">
    <location>
        <begin position="417"/>
        <end position="467"/>
    </location>
</feature>
<feature type="domain" description="SLBB" evidence="19">
    <location>
        <begin position="313"/>
        <end position="391"/>
    </location>
</feature>
<comment type="similarity">
    <text evidence="2">Belongs to the BexD/CtrA/VexA family.</text>
</comment>
<dbReference type="GO" id="GO:0015288">
    <property type="term" value="F:porin activity"/>
    <property type="evidence" value="ECO:0007669"/>
    <property type="project" value="UniProtKB-KW"/>
</dbReference>
<dbReference type="EMBL" id="QBMC01000023">
    <property type="protein sequence ID" value="PZO21108.1"/>
    <property type="molecule type" value="Genomic_DNA"/>
</dbReference>
<comment type="caution">
    <text evidence="20">The sequence shown here is derived from an EMBL/GenBank/DDBJ whole genome shotgun (WGS) entry which is preliminary data.</text>
</comment>
<accession>A0A2W4WP60</accession>
<dbReference type="Pfam" id="PF02563">
    <property type="entry name" value="Poly_export"/>
    <property type="match status" value="1"/>
</dbReference>
<evidence type="ECO:0000259" key="17">
    <source>
        <dbReference type="Pfam" id="PF02563"/>
    </source>
</evidence>
<dbReference type="AlphaFoldDB" id="A0A2W4WP60"/>
<evidence type="ECO:0000256" key="9">
    <source>
        <dbReference type="ARBA" id="ARBA00023065"/>
    </source>
</evidence>
<organism evidence="20 21">
    <name type="scientific">Leptolyngbya foveolarum</name>
    <dbReference type="NCBI Taxonomy" id="47253"/>
    <lineage>
        <taxon>Bacteria</taxon>
        <taxon>Bacillati</taxon>
        <taxon>Cyanobacteriota</taxon>
        <taxon>Cyanophyceae</taxon>
        <taxon>Leptolyngbyales</taxon>
        <taxon>Leptolyngbyaceae</taxon>
        <taxon>Leptolyngbya group</taxon>
        <taxon>Leptolyngbya</taxon>
    </lineage>
</organism>
<dbReference type="PANTHER" id="PTHR33619">
    <property type="entry name" value="POLYSACCHARIDE EXPORT PROTEIN GFCE-RELATED"/>
    <property type="match status" value="1"/>
</dbReference>
<reference evidence="20 21" key="2">
    <citation type="submission" date="2018-06" db="EMBL/GenBank/DDBJ databases">
        <title>Metagenomic assembly of (sub)arctic Cyanobacteria and their associated microbiome from non-axenic cultures.</title>
        <authorList>
            <person name="Baurain D."/>
        </authorList>
    </citation>
    <scope>NUCLEOTIDE SEQUENCE [LARGE SCALE GENOMIC DNA]</scope>
    <source>
        <strain evidence="20">ULC129bin1</strain>
    </source>
</reference>
<evidence type="ECO:0000259" key="18">
    <source>
        <dbReference type="Pfam" id="PF10531"/>
    </source>
</evidence>
<dbReference type="InterPro" id="IPR054765">
    <property type="entry name" value="SLBB_dom"/>
</dbReference>
<evidence type="ECO:0000256" key="2">
    <source>
        <dbReference type="ARBA" id="ARBA00009450"/>
    </source>
</evidence>
<evidence type="ECO:0000256" key="1">
    <source>
        <dbReference type="ARBA" id="ARBA00004571"/>
    </source>
</evidence>
<evidence type="ECO:0000256" key="13">
    <source>
        <dbReference type="ARBA" id="ARBA00023237"/>
    </source>
</evidence>
<feature type="signal peptide" evidence="16">
    <location>
        <begin position="1"/>
        <end position="27"/>
    </location>
</feature>
<feature type="chain" id="PRO_5016027829" evidence="16">
    <location>
        <begin position="28"/>
        <end position="529"/>
    </location>
</feature>
<evidence type="ECO:0000256" key="11">
    <source>
        <dbReference type="ARBA" id="ARBA00023136"/>
    </source>
</evidence>
<dbReference type="Gene3D" id="3.30.1950.10">
    <property type="entry name" value="wza like domain"/>
    <property type="match status" value="1"/>
</dbReference>
<evidence type="ECO:0000256" key="10">
    <source>
        <dbReference type="ARBA" id="ARBA00023114"/>
    </source>
</evidence>
<dbReference type="Pfam" id="PF22461">
    <property type="entry name" value="SLBB_2"/>
    <property type="match status" value="2"/>
</dbReference>
<gene>
    <name evidence="20" type="ORF">DCF25_05535</name>
</gene>
<keyword evidence="9" id="KW-0406">Ion transport</keyword>
<dbReference type="PANTHER" id="PTHR33619:SF3">
    <property type="entry name" value="POLYSACCHARIDE EXPORT PROTEIN GFCE-RELATED"/>
    <property type="match status" value="1"/>
</dbReference>
<reference evidence="21" key="1">
    <citation type="submission" date="2018-04" db="EMBL/GenBank/DDBJ databases">
        <authorList>
            <person name="Cornet L."/>
        </authorList>
    </citation>
    <scope>NUCLEOTIDE SEQUENCE [LARGE SCALE GENOMIC DNA]</scope>
</reference>
<evidence type="ECO:0000256" key="5">
    <source>
        <dbReference type="ARBA" id="ARBA00022597"/>
    </source>
</evidence>
<dbReference type="GO" id="GO:0015159">
    <property type="term" value="F:polysaccharide transmembrane transporter activity"/>
    <property type="evidence" value="ECO:0007669"/>
    <property type="project" value="InterPro"/>
</dbReference>
<name>A0A2W4WP60_9CYAN</name>
<evidence type="ECO:0000256" key="7">
    <source>
        <dbReference type="ARBA" id="ARBA00022729"/>
    </source>
</evidence>
<evidence type="ECO:0000256" key="8">
    <source>
        <dbReference type="ARBA" id="ARBA00023047"/>
    </source>
</evidence>